<name>J9ENH9_WUCBA</name>
<dbReference type="EMBL" id="ADBV01008481">
    <property type="protein sequence ID" value="EJW76884.1"/>
    <property type="molecule type" value="Genomic_DNA"/>
</dbReference>
<dbReference type="Proteomes" id="UP000004810">
    <property type="component" value="Unassembled WGS sequence"/>
</dbReference>
<evidence type="ECO:0000256" key="1">
    <source>
        <dbReference type="SAM" id="MobiDB-lite"/>
    </source>
</evidence>
<accession>J9ENH9</accession>
<protein>
    <submittedName>
        <fullName evidence="2">Uncharacterized protein</fullName>
    </submittedName>
</protein>
<evidence type="ECO:0000313" key="3">
    <source>
        <dbReference type="Proteomes" id="UP000004810"/>
    </source>
</evidence>
<proteinExistence type="predicted"/>
<sequence length="92" mass="10037">MEERSSSNGATETVIKSVSGITAASVEDGSNSTEQAEIVRKRLQACEVVSADVNEMAWEANKSEEKTFHELQPVSRIEHEFLIPSTSKRGGI</sequence>
<dbReference type="AlphaFoldDB" id="J9ENH9"/>
<comment type="caution">
    <text evidence="2">The sequence shown here is derived from an EMBL/GenBank/DDBJ whole genome shotgun (WGS) entry which is preliminary data.</text>
</comment>
<evidence type="ECO:0000313" key="2">
    <source>
        <dbReference type="EMBL" id="EJW76884.1"/>
    </source>
</evidence>
<gene>
    <name evidence="2" type="ORF">WUBG_12207</name>
</gene>
<organism evidence="2 3">
    <name type="scientific">Wuchereria bancrofti</name>
    <dbReference type="NCBI Taxonomy" id="6293"/>
    <lineage>
        <taxon>Eukaryota</taxon>
        <taxon>Metazoa</taxon>
        <taxon>Ecdysozoa</taxon>
        <taxon>Nematoda</taxon>
        <taxon>Chromadorea</taxon>
        <taxon>Rhabditida</taxon>
        <taxon>Spirurina</taxon>
        <taxon>Spiruromorpha</taxon>
        <taxon>Filarioidea</taxon>
        <taxon>Onchocercidae</taxon>
        <taxon>Wuchereria</taxon>
    </lineage>
</organism>
<feature type="region of interest" description="Disordered" evidence="1">
    <location>
        <begin position="1"/>
        <end position="32"/>
    </location>
</feature>
<reference evidence="3" key="1">
    <citation type="submission" date="2012-08" db="EMBL/GenBank/DDBJ databases">
        <title>The Genome Sequence of Wuchereria bancrofti.</title>
        <authorList>
            <person name="Nutman T.B."/>
            <person name="Fink D.L."/>
            <person name="Russ C."/>
            <person name="Young S."/>
            <person name="Zeng Q."/>
            <person name="Koehrsen M."/>
            <person name="Alvarado L."/>
            <person name="Berlin A."/>
            <person name="Chapman S.B."/>
            <person name="Chen Z."/>
            <person name="Freedman E."/>
            <person name="Gellesch M."/>
            <person name="Goldberg J."/>
            <person name="Griggs A."/>
            <person name="Gujja S."/>
            <person name="Heilman E.R."/>
            <person name="Heiman D."/>
            <person name="Hepburn T."/>
            <person name="Howarth C."/>
            <person name="Jen D."/>
            <person name="Larson L."/>
            <person name="Lewis B."/>
            <person name="Mehta T."/>
            <person name="Park D."/>
            <person name="Pearson M."/>
            <person name="Roberts A."/>
            <person name="Saif S."/>
            <person name="Shea T."/>
            <person name="Shenoy N."/>
            <person name="Sisk P."/>
            <person name="Stolte C."/>
            <person name="Sykes S."/>
            <person name="Walk T."/>
            <person name="White J."/>
            <person name="Yandava C."/>
            <person name="Haas B."/>
            <person name="Henn M.R."/>
            <person name="Nusbaum C."/>
            <person name="Birren B."/>
        </authorList>
    </citation>
    <scope>NUCLEOTIDE SEQUENCE [LARGE SCALE GENOMIC DNA]</scope>
    <source>
        <strain evidence="3">NA</strain>
    </source>
</reference>